<accession>A0AAV7QA05</accession>
<gene>
    <name evidence="2" type="ORF">NDU88_002476</name>
</gene>
<evidence type="ECO:0000313" key="2">
    <source>
        <dbReference type="EMBL" id="KAJ1136052.1"/>
    </source>
</evidence>
<proteinExistence type="predicted"/>
<evidence type="ECO:0000313" key="3">
    <source>
        <dbReference type="Proteomes" id="UP001066276"/>
    </source>
</evidence>
<evidence type="ECO:0000256" key="1">
    <source>
        <dbReference type="SAM" id="MobiDB-lite"/>
    </source>
</evidence>
<protein>
    <submittedName>
        <fullName evidence="2">Uncharacterized protein</fullName>
    </submittedName>
</protein>
<name>A0AAV7QA05_PLEWA</name>
<feature type="region of interest" description="Disordered" evidence="1">
    <location>
        <begin position="33"/>
        <end position="65"/>
    </location>
</feature>
<sequence>MKDDEAGDDAVQTESDLCPLFLSAALLVHGRVESQPQAAEDPQVPEQAGEGGGVDVDPLGPRAPALGFLQCPEKVHTQGFQYEVETQSEDEEGGVKVSFQVCLVDGWDMVESFNSSHPL</sequence>
<organism evidence="2 3">
    <name type="scientific">Pleurodeles waltl</name>
    <name type="common">Iberian ribbed newt</name>
    <dbReference type="NCBI Taxonomy" id="8319"/>
    <lineage>
        <taxon>Eukaryota</taxon>
        <taxon>Metazoa</taxon>
        <taxon>Chordata</taxon>
        <taxon>Craniata</taxon>
        <taxon>Vertebrata</taxon>
        <taxon>Euteleostomi</taxon>
        <taxon>Amphibia</taxon>
        <taxon>Batrachia</taxon>
        <taxon>Caudata</taxon>
        <taxon>Salamandroidea</taxon>
        <taxon>Salamandridae</taxon>
        <taxon>Pleurodelinae</taxon>
        <taxon>Pleurodeles</taxon>
    </lineage>
</organism>
<dbReference type="Proteomes" id="UP001066276">
    <property type="component" value="Chromosome 6"/>
</dbReference>
<reference evidence="2" key="1">
    <citation type="journal article" date="2022" name="bioRxiv">
        <title>Sequencing and chromosome-scale assembly of the giantPleurodeles waltlgenome.</title>
        <authorList>
            <person name="Brown T."/>
            <person name="Elewa A."/>
            <person name="Iarovenko S."/>
            <person name="Subramanian E."/>
            <person name="Araus A.J."/>
            <person name="Petzold A."/>
            <person name="Susuki M."/>
            <person name="Suzuki K.-i.T."/>
            <person name="Hayashi T."/>
            <person name="Toyoda A."/>
            <person name="Oliveira C."/>
            <person name="Osipova E."/>
            <person name="Leigh N.D."/>
            <person name="Simon A."/>
            <person name="Yun M.H."/>
        </authorList>
    </citation>
    <scope>NUCLEOTIDE SEQUENCE</scope>
    <source>
        <strain evidence="2">20211129_DDA</strain>
        <tissue evidence="2">Liver</tissue>
    </source>
</reference>
<keyword evidence="3" id="KW-1185">Reference proteome</keyword>
<dbReference type="AlphaFoldDB" id="A0AAV7QA05"/>
<comment type="caution">
    <text evidence="2">The sequence shown here is derived from an EMBL/GenBank/DDBJ whole genome shotgun (WGS) entry which is preliminary data.</text>
</comment>
<dbReference type="EMBL" id="JANPWB010000010">
    <property type="protein sequence ID" value="KAJ1136052.1"/>
    <property type="molecule type" value="Genomic_DNA"/>
</dbReference>